<dbReference type="PANTHER" id="PTHR42781:SF4">
    <property type="entry name" value="SPERMIDINE_PUTRESCINE IMPORT ATP-BINDING PROTEIN POTA"/>
    <property type="match status" value="1"/>
</dbReference>
<evidence type="ECO:0000256" key="3">
    <source>
        <dbReference type="ARBA" id="ARBA00022741"/>
    </source>
</evidence>
<dbReference type="InterPro" id="IPR003593">
    <property type="entry name" value="AAA+_ATPase"/>
</dbReference>
<evidence type="ECO:0000259" key="5">
    <source>
        <dbReference type="PROSITE" id="PS50893"/>
    </source>
</evidence>
<keyword evidence="4" id="KW-0067">ATP-binding</keyword>
<keyword evidence="3" id="KW-0547">Nucleotide-binding</keyword>
<dbReference type="Pfam" id="PF00005">
    <property type="entry name" value="ABC_tran"/>
    <property type="match status" value="1"/>
</dbReference>
<dbReference type="InterPro" id="IPR027417">
    <property type="entry name" value="P-loop_NTPase"/>
</dbReference>
<sequence>MTLSQSGALRFESVTYAYEGAKTPAISNVSFSVDSGELVVLVGPSGCGKSTLLRLVAGLIDPRQGKLLINHKNVVGQLPQQRKVGWVPQSYGLFDHLTVAENISFGLRMQGLPKAKRKSQVQSLLALCQIQALAARSVRDLSGGQRQRVAIARALAVQPDVLLLDEPLAALDPQLRSTLRAGLVSLIRKSGATTLFVTHDQAEALAIADRIVVLQDGCLEQYGTPETLWNRPANSFVAQFLSNAAVVQARRVGRGVVEIVPGLMANVDLNCTSSDRVQVALRASDVIISLAEPSSAIRAMVLASEYTGGQYLIQGQIPDGPQVSFFSPQSINRGTTVPIQIQPDAQVAVVGSSES</sequence>
<reference evidence="6 7" key="2">
    <citation type="submission" date="2018-06" db="EMBL/GenBank/DDBJ databases">
        <title>Metagenomic assembly of (sub)arctic Cyanobacteria and their associated microbiome from non-axenic cultures.</title>
        <authorList>
            <person name="Baurain D."/>
        </authorList>
    </citation>
    <scope>NUCLEOTIDE SEQUENCE [LARGE SCALE GENOMIC DNA]</scope>
    <source>
        <strain evidence="6">ULC129bin1</strain>
    </source>
</reference>
<dbReference type="FunFam" id="3.40.50.300:FF:000042">
    <property type="entry name" value="Maltose/maltodextrin ABC transporter, ATP-binding protein"/>
    <property type="match status" value="1"/>
</dbReference>
<dbReference type="InterPro" id="IPR050093">
    <property type="entry name" value="ABC_SmlMolc_Importer"/>
</dbReference>
<dbReference type="GO" id="GO:0140359">
    <property type="term" value="F:ABC-type transporter activity"/>
    <property type="evidence" value="ECO:0007669"/>
    <property type="project" value="UniProtKB-ARBA"/>
</dbReference>
<feature type="domain" description="ABC transporter" evidence="5">
    <location>
        <begin position="9"/>
        <end position="241"/>
    </location>
</feature>
<dbReference type="SMART" id="SM00382">
    <property type="entry name" value="AAA"/>
    <property type="match status" value="1"/>
</dbReference>
<gene>
    <name evidence="6" type="ORF">DCF25_13660</name>
</gene>
<dbReference type="Proteomes" id="UP000249354">
    <property type="component" value="Unassembled WGS sequence"/>
</dbReference>
<comment type="subcellular location">
    <subcellularLocation>
        <location evidence="1">Cell inner membrane</location>
        <topology evidence="1">Peripheral membrane protein</topology>
    </subcellularLocation>
</comment>
<dbReference type="InterPro" id="IPR017871">
    <property type="entry name" value="ABC_transporter-like_CS"/>
</dbReference>
<evidence type="ECO:0000313" key="7">
    <source>
        <dbReference type="Proteomes" id="UP000249354"/>
    </source>
</evidence>
<dbReference type="PROSITE" id="PS00211">
    <property type="entry name" value="ABC_TRANSPORTER_1"/>
    <property type="match status" value="1"/>
</dbReference>
<dbReference type="AlphaFoldDB" id="A0A2W4VZZ2"/>
<dbReference type="GO" id="GO:0005524">
    <property type="term" value="F:ATP binding"/>
    <property type="evidence" value="ECO:0007669"/>
    <property type="project" value="UniProtKB-KW"/>
</dbReference>
<proteinExistence type="predicted"/>
<name>A0A2W4VZZ2_9CYAN</name>
<dbReference type="Pfam" id="PF08402">
    <property type="entry name" value="TOBE_2"/>
    <property type="match status" value="1"/>
</dbReference>
<evidence type="ECO:0000256" key="2">
    <source>
        <dbReference type="ARBA" id="ARBA00022448"/>
    </source>
</evidence>
<protein>
    <recommendedName>
        <fullName evidence="5">ABC transporter domain-containing protein</fullName>
    </recommendedName>
</protein>
<comment type="caution">
    <text evidence="6">The sequence shown here is derived from an EMBL/GenBank/DDBJ whole genome shotgun (WGS) entry which is preliminary data.</text>
</comment>
<evidence type="ECO:0000256" key="1">
    <source>
        <dbReference type="ARBA" id="ARBA00004417"/>
    </source>
</evidence>
<dbReference type="EMBL" id="QBMC01000093">
    <property type="protein sequence ID" value="PZO15375.1"/>
    <property type="molecule type" value="Genomic_DNA"/>
</dbReference>
<evidence type="ECO:0000313" key="6">
    <source>
        <dbReference type="EMBL" id="PZO15375.1"/>
    </source>
</evidence>
<dbReference type="InterPro" id="IPR003439">
    <property type="entry name" value="ABC_transporter-like_ATP-bd"/>
</dbReference>
<dbReference type="InterPro" id="IPR008995">
    <property type="entry name" value="Mo/tungstate-bd_C_term_dom"/>
</dbReference>
<accession>A0A2W4VZZ2</accession>
<reference evidence="7" key="1">
    <citation type="submission" date="2018-04" db="EMBL/GenBank/DDBJ databases">
        <authorList>
            <person name="Cornet L."/>
        </authorList>
    </citation>
    <scope>NUCLEOTIDE SEQUENCE [LARGE SCALE GENOMIC DNA]</scope>
</reference>
<dbReference type="PROSITE" id="PS50893">
    <property type="entry name" value="ABC_TRANSPORTER_2"/>
    <property type="match status" value="1"/>
</dbReference>
<dbReference type="SUPFAM" id="SSF50331">
    <property type="entry name" value="MOP-like"/>
    <property type="match status" value="1"/>
</dbReference>
<dbReference type="SUPFAM" id="SSF52540">
    <property type="entry name" value="P-loop containing nucleoside triphosphate hydrolases"/>
    <property type="match status" value="1"/>
</dbReference>
<dbReference type="GO" id="GO:0016887">
    <property type="term" value="F:ATP hydrolysis activity"/>
    <property type="evidence" value="ECO:0007669"/>
    <property type="project" value="InterPro"/>
</dbReference>
<dbReference type="Gene3D" id="3.40.50.300">
    <property type="entry name" value="P-loop containing nucleotide triphosphate hydrolases"/>
    <property type="match status" value="1"/>
</dbReference>
<dbReference type="InterPro" id="IPR013611">
    <property type="entry name" value="Transp-assoc_OB_typ2"/>
</dbReference>
<keyword evidence="2" id="KW-0813">Transport</keyword>
<dbReference type="PANTHER" id="PTHR42781">
    <property type="entry name" value="SPERMIDINE/PUTRESCINE IMPORT ATP-BINDING PROTEIN POTA"/>
    <property type="match status" value="1"/>
</dbReference>
<evidence type="ECO:0000256" key="4">
    <source>
        <dbReference type="ARBA" id="ARBA00022840"/>
    </source>
</evidence>
<organism evidence="6 7">
    <name type="scientific">Leptolyngbya foveolarum</name>
    <dbReference type="NCBI Taxonomy" id="47253"/>
    <lineage>
        <taxon>Bacteria</taxon>
        <taxon>Bacillati</taxon>
        <taxon>Cyanobacteriota</taxon>
        <taxon>Cyanophyceae</taxon>
        <taxon>Leptolyngbyales</taxon>
        <taxon>Leptolyngbyaceae</taxon>
        <taxon>Leptolyngbya group</taxon>
        <taxon>Leptolyngbya</taxon>
    </lineage>
</organism>
<dbReference type="GO" id="GO:0043190">
    <property type="term" value="C:ATP-binding cassette (ABC) transporter complex"/>
    <property type="evidence" value="ECO:0007669"/>
    <property type="project" value="InterPro"/>
</dbReference>